<feature type="domain" description="Reverse transcriptase" evidence="1">
    <location>
        <begin position="47"/>
        <end position="211"/>
    </location>
</feature>
<dbReference type="Gene3D" id="3.10.10.10">
    <property type="entry name" value="HIV Type 1 Reverse Transcriptase, subunit A, domain 1"/>
    <property type="match status" value="1"/>
</dbReference>
<dbReference type="Pfam" id="PF00078">
    <property type="entry name" value="RVT_1"/>
    <property type="match status" value="1"/>
</dbReference>
<gene>
    <name evidence="2" type="ORF">LTRI10_LOCUS47377</name>
</gene>
<reference evidence="2 3" key="1">
    <citation type="submission" date="2024-04" db="EMBL/GenBank/DDBJ databases">
        <authorList>
            <person name="Fracassetti M."/>
        </authorList>
    </citation>
    <scope>NUCLEOTIDE SEQUENCE [LARGE SCALE GENOMIC DNA]</scope>
</reference>
<name>A0AAV2GC06_9ROSI</name>
<dbReference type="CDD" id="cd01647">
    <property type="entry name" value="RT_LTR"/>
    <property type="match status" value="1"/>
</dbReference>
<dbReference type="InterPro" id="IPR043128">
    <property type="entry name" value="Rev_trsase/Diguanyl_cyclase"/>
</dbReference>
<evidence type="ECO:0000259" key="1">
    <source>
        <dbReference type="Pfam" id="PF00078"/>
    </source>
</evidence>
<dbReference type="Gene3D" id="3.30.70.270">
    <property type="match status" value="1"/>
</dbReference>
<dbReference type="SUPFAM" id="SSF56672">
    <property type="entry name" value="DNA/RNA polymerases"/>
    <property type="match status" value="1"/>
</dbReference>
<dbReference type="Proteomes" id="UP001497516">
    <property type="component" value="Chromosome 8"/>
</dbReference>
<dbReference type="EMBL" id="OZ034821">
    <property type="protein sequence ID" value="CAL1407727.1"/>
    <property type="molecule type" value="Genomic_DNA"/>
</dbReference>
<dbReference type="InterPro" id="IPR053134">
    <property type="entry name" value="RNA-dir_DNA_polymerase"/>
</dbReference>
<evidence type="ECO:0000313" key="2">
    <source>
        <dbReference type="EMBL" id="CAL1407727.1"/>
    </source>
</evidence>
<dbReference type="PANTHER" id="PTHR24559">
    <property type="entry name" value="TRANSPOSON TY3-I GAG-POL POLYPROTEIN"/>
    <property type="match status" value="1"/>
</dbReference>
<sequence>MEAVVRAEIVKLLDAGIIFAISDREWVSPTQVVPKKGGMTVVPNKKNELIPMRMVTGYRVCIDYQRQNDATRKDHFPLPFINQMLERLAGHEFYCFLDEMSEYFQIPIAPEDQAKTTFSYPFGTFAYRRIPFRLCNAPATFQRCMLAIFDRLVGEIMEAFMDDFSVYGDSFSHCLHNLELVLKRCEETNLALSWEKCHFMVREGILLGHKISKMGI</sequence>
<dbReference type="AlphaFoldDB" id="A0AAV2GC06"/>
<accession>A0AAV2GC06</accession>
<keyword evidence="3" id="KW-1185">Reference proteome</keyword>
<evidence type="ECO:0000313" key="3">
    <source>
        <dbReference type="Proteomes" id="UP001497516"/>
    </source>
</evidence>
<organism evidence="2 3">
    <name type="scientific">Linum trigynum</name>
    <dbReference type="NCBI Taxonomy" id="586398"/>
    <lineage>
        <taxon>Eukaryota</taxon>
        <taxon>Viridiplantae</taxon>
        <taxon>Streptophyta</taxon>
        <taxon>Embryophyta</taxon>
        <taxon>Tracheophyta</taxon>
        <taxon>Spermatophyta</taxon>
        <taxon>Magnoliopsida</taxon>
        <taxon>eudicotyledons</taxon>
        <taxon>Gunneridae</taxon>
        <taxon>Pentapetalae</taxon>
        <taxon>rosids</taxon>
        <taxon>fabids</taxon>
        <taxon>Malpighiales</taxon>
        <taxon>Linaceae</taxon>
        <taxon>Linum</taxon>
    </lineage>
</organism>
<dbReference type="InterPro" id="IPR043502">
    <property type="entry name" value="DNA/RNA_pol_sf"/>
</dbReference>
<proteinExistence type="predicted"/>
<dbReference type="PANTHER" id="PTHR24559:SF444">
    <property type="entry name" value="REVERSE TRANSCRIPTASE DOMAIN-CONTAINING PROTEIN"/>
    <property type="match status" value="1"/>
</dbReference>
<protein>
    <recommendedName>
        <fullName evidence="1">Reverse transcriptase domain-containing protein</fullName>
    </recommendedName>
</protein>
<dbReference type="InterPro" id="IPR000477">
    <property type="entry name" value="RT_dom"/>
</dbReference>